<dbReference type="PANTHER" id="PTHR23168">
    <property type="entry name" value="MITOTIC SPINDLE ASSEMBLY CHECKPOINT PROTEIN MAD1 MITOTIC ARREST DEFICIENT-LIKE PROTEIN 1"/>
    <property type="match status" value="1"/>
</dbReference>
<name>R7USR6_CAPTE</name>
<evidence type="ECO:0000256" key="1">
    <source>
        <dbReference type="ARBA" id="ARBA00004123"/>
    </source>
</evidence>
<feature type="region of interest" description="Disordered" evidence="8">
    <location>
        <begin position="216"/>
        <end position="237"/>
    </location>
</feature>
<dbReference type="EnsemblMetazoa" id="CapteT223777">
    <property type="protein sequence ID" value="CapteP223777"/>
    <property type="gene ID" value="CapteG223777"/>
</dbReference>
<dbReference type="GO" id="GO:0007094">
    <property type="term" value="P:mitotic spindle assembly checkpoint signaling"/>
    <property type="evidence" value="ECO:0007669"/>
    <property type="project" value="InterPro"/>
</dbReference>
<protein>
    <recommendedName>
        <fullName evidence="12">Spindle assembly checkpoint component MAD1</fullName>
    </recommendedName>
</protein>
<dbReference type="OMA" id="RRACCER"/>
<dbReference type="Pfam" id="PF05557">
    <property type="entry name" value="MAD"/>
    <property type="match status" value="1"/>
</dbReference>
<dbReference type="AlphaFoldDB" id="R7USR6"/>
<evidence type="ECO:0000256" key="8">
    <source>
        <dbReference type="SAM" id="MobiDB-lite"/>
    </source>
</evidence>
<keyword evidence="11" id="KW-1185">Reference proteome</keyword>
<evidence type="ECO:0000256" key="4">
    <source>
        <dbReference type="ARBA" id="ARBA00022776"/>
    </source>
</evidence>
<evidence type="ECO:0000256" key="3">
    <source>
        <dbReference type="ARBA" id="ARBA00022618"/>
    </source>
</evidence>
<dbReference type="EMBL" id="AMQN01006457">
    <property type="status" value="NOT_ANNOTATED_CDS"/>
    <property type="molecule type" value="Genomic_DNA"/>
</dbReference>
<keyword evidence="4" id="KW-0498">Mitosis</keyword>
<accession>R7USR6</accession>
<dbReference type="InterPro" id="IPR008672">
    <property type="entry name" value="Mad1"/>
</dbReference>
<dbReference type="Gene3D" id="6.10.250.90">
    <property type="match status" value="1"/>
</dbReference>
<reference evidence="9 11" key="2">
    <citation type="journal article" date="2013" name="Nature">
        <title>Insights into bilaterian evolution from three spiralian genomes.</title>
        <authorList>
            <person name="Simakov O."/>
            <person name="Marletaz F."/>
            <person name="Cho S.J."/>
            <person name="Edsinger-Gonzales E."/>
            <person name="Havlak P."/>
            <person name="Hellsten U."/>
            <person name="Kuo D.H."/>
            <person name="Larsson T."/>
            <person name="Lv J."/>
            <person name="Arendt D."/>
            <person name="Savage R."/>
            <person name="Osoegawa K."/>
            <person name="de Jong P."/>
            <person name="Grimwood J."/>
            <person name="Chapman J.A."/>
            <person name="Shapiro H."/>
            <person name="Aerts A."/>
            <person name="Otillar R.P."/>
            <person name="Terry A.Y."/>
            <person name="Boore J.L."/>
            <person name="Grigoriev I.V."/>
            <person name="Lindberg D.R."/>
            <person name="Seaver E.C."/>
            <person name="Weisblat D.A."/>
            <person name="Putnam N.H."/>
            <person name="Rokhsar D.S."/>
        </authorList>
    </citation>
    <scope>NUCLEOTIDE SEQUENCE</scope>
    <source>
        <strain evidence="9 11">I ESC-2004</strain>
    </source>
</reference>
<proteinExistence type="inferred from homology"/>
<evidence type="ECO:0008006" key="12">
    <source>
        <dbReference type="Google" id="ProtNLM"/>
    </source>
</evidence>
<organism evidence="9">
    <name type="scientific">Capitella teleta</name>
    <name type="common">Polychaete worm</name>
    <dbReference type="NCBI Taxonomy" id="283909"/>
    <lineage>
        <taxon>Eukaryota</taxon>
        <taxon>Metazoa</taxon>
        <taxon>Spiralia</taxon>
        <taxon>Lophotrochozoa</taxon>
        <taxon>Annelida</taxon>
        <taxon>Polychaeta</taxon>
        <taxon>Sedentaria</taxon>
        <taxon>Scolecida</taxon>
        <taxon>Capitellidae</taxon>
        <taxon>Capitella</taxon>
    </lineage>
</organism>
<dbReference type="SUPFAM" id="SSF75704">
    <property type="entry name" value="Mitotic arrest deficient-like 1, Mad1"/>
    <property type="match status" value="1"/>
</dbReference>
<keyword evidence="7" id="KW-0175">Coiled coil</keyword>
<reference evidence="10" key="3">
    <citation type="submission" date="2015-06" db="UniProtKB">
        <authorList>
            <consortium name="EnsemblMetazoa"/>
        </authorList>
    </citation>
    <scope>IDENTIFICATION</scope>
</reference>
<dbReference type="Gene3D" id="3.30.457.60">
    <property type="match status" value="1"/>
</dbReference>
<dbReference type="OrthoDB" id="331602at2759"/>
<evidence type="ECO:0000313" key="10">
    <source>
        <dbReference type="EnsemblMetazoa" id="CapteP223777"/>
    </source>
</evidence>
<dbReference type="GO" id="GO:0072686">
    <property type="term" value="C:mitotic spindle"/>
    <property type="evidence" value="ECO:0007669"/>
    <property type="project" value="TreeGrafter"/>
</dbReference>
<feature type="coiled-coil region" evidence="7">
    <location>
        <begin position="83"/>
        <end position="149"/>
    </location>
</feature>
<dbReference type="STRING" id="283909.R7USR6"/>
<comment type="subcellular location">
    <subcellularLocation>
        <location evidence="1">Nucleus</location>
    </subcellularLocation>
</comment>
<evidence type="ECO:0000313" key="11">
    <source>
        <dbReference type="Proteomes" id="UP000014760"/>
    </source>
</evidence>
<keyword evidence="5" id="KW-0539">Nucleus</keyword>
<dbReference type="GO" id="GO:0000776">
    <property type="term" value="C:kinetochore"/>
    <property type="evidence" value="ECO:0007669"/>
    <property type="project" value="TreeGrafter"/>
</dbReference>
<evidence type="ECO:0000256" key="7">
    <source>
        <dbReference type="SAM" id="Coils"/>
    </source>
</evidence>
<dbReference type="Gene3D" id="1.20.5.170">
    <property type="match status" value="1"/>
</dbReference>
<dbReference type="EMBL" id="KB298404">
    <property type="protein sequence ID" value="ELU09245.1"/>
    <property type="molecule type" value="Genomic_DNA"/>
</dbReference>
<dbReference type="GO" id="GO:0005635">
    <property type="term" value="C:nuclear envelope"/>
    <property type="evidence" value="ECO:0007669"/>
    <property type="project" value="TreeGrafter"/>
</dbReference>
<feature type="compositionally biased region" description="Polar residues" evidence="8">
    <location>
        <begin position="216"/>
        <end position="232"/>
    </location>
</feature>
<dbReference type="GO" id="GO:0051301">
    <property type="term" value="P:cell division"/>
    <property type="evidence" value="ECO:0007669"/>
    <property type="project" value="UniProtKB-KW"/>
</dbReference>
<keyword evidence="3" id="KW-0132">Cell division</keyword>
<dbReference type="PANTHER" id="PTHR23168:SF0">
    <property type="entry name" value="MITOTIC SPINDLE ASSEMBLY CHECKPOINT PROTEIN MAD1"/>
    <property type="match status" value="1"/>
</dbReference>
<dbReference type="Proteomes" id="UP000014760">
    <property type="component" value="Unassembled WGS sequence"/>
</dbReference>
<reference evidence="11" key="1">
    <citation type="submission" date="2012-12" db="EMBL/GenBank/DDBJ databases">
        <authorList>
            <person name="Hellsten U."/>
            <person name="Grimwood J."/>
            <person name="Chapman J.A."/>
            <person name="Shapiro H."/>
            <person name="Aerts A."/>
            <person name="Otillar R.P."/>
            <person name="Terry A.Y."/>
            <person name="Boore J.L."/>
            <person name="Simakov O."/>
            <person name="Marletaz F."/>
            <person name="Cho S.-J."/>
            <person name="Edsinger-Gonzales E."/>
            <person name="Havlak P."/>
            <person name="Kuo D.-H."/>
            <person name="Larsson T."/>
            <person name="Lv J."/>
            <person name="Arendt D."/>
            <person name="Savage R."/>
            <person name="Osoegawa K."/>
            <person name="de Jong P."/>
            <person name="Lindberg D.R."/>
            <person name="Seaver E.C."/>
            <person name="Weisblat D.A."/>
            <person name="Putnam N.H."/>
            <person name="Grigoriev I.V."/>
            <person name="Rokhsar D.S."/>
        </authorList>
    </citation>
    <scope>NUCLEOTIDE SEQUENCE</scope>
    <source>
        <strain evidence="11">I ESC-2004</strain>
    </source>
</reference>
<evidence type="ECO:0000256" key="6">
    <source>
        <dbReference type="ARBA" id="ARBA00023306"/>
    </source>
</evidence>
<evidence type="ECO:0000256" key="2">
    <source>
        <dbReference type="ARBA" id="ARBA00008029"/>
    </source>
</evidence>
<dbReference type="FunCoup" id="R7USR6">
    <property type="interactions" value="1356"/>
</dbReference>
<dbReference type="GO" id="GO:0051315">
    <property type="term" value="P:attachment of mitotic spindle microtubules to kinetochore"/>
    <property type="evidence" value="ECO:0007669"/>
    <property type="project" value="TreeGrafter"/>
</dbReference>
<keyword evidence="6" id="KW-0131">Cell cycle</keyword>
<sequence>MNLDDSGDEDCTALLAMSQGFERILSSSRMQHPLAGMLNFDDDAPPKITKGADRKPVANQGAPLSMRELLAKESEDRLIRIQLENAQRDSVLQSEKIASLESEVKSLRMKCDKDLQEFQRKENALNGNIAQLQEQIARNNSLLAITQRKLLLVTQERDAFQSVIARYKSELDKDIEIVTGERTDHTQCQALLTNVQAELDEANKLLKDALASAKESNLNRSRKISSSTSQENTELKGQIDELKRELEEKSAELECHKERRHLQGHYDPSTTQVLHLLNNPADDSRKKNASLVQDLRAENARLLERLKIMAQEGAAVDDLTLRVNEKMLGGVGSQEVEDLKEQLAKSELKNQRLGEAFKSTTKEFRSIVYKLLGYRVTITGNQRYEFMSMYAETPKDILCFTTASNGDVQILANDYSLSFGENCEHYLQTGNSIPAFLSSITLDLFSKQTILEQ</sequence>
<evidence type="ECO:0000313" key="9">
    <source>
        <dbReference type="EMBL" id="ELU09245.1"/>
    </source>
</evidence>
<comment type="similarity">
    <text evidence="2">Belongs to the MAD1 family.</text>
</comment>
<gene>
    <name evidence="9" type="ORF">CAPTEDRAFT_223777</name>
</gene>
<evidence type="ECO:0000256" key="5">
    <source>
        <dbReference type="ARBA" id="ARBA00023242"/>
    </source>
</evidence>
<dbReference type="HOGENOM" id="CLU_604461_0_0_1"/>